<reference evidence="2" key="1">
    <citation type="submission" date="2017-04" db="EMBL/GenBank/DDBJ databases">
        <authorList>
            <person name="Varghese N."/>
            <person name="Submissions S."/>
        </authorList>
    </citation>
    <scope>NUCLEOTIDE SEQUENCE [LARGE SCALE GENOMIC DNA]</scope>
    <source>
        <strain evidence="2">DSM 12126</strain>
    </source>
</reference>
<dbReference type="EMBL" id="FWXT01000001">
    <property type="protein sequence ID" value="SMC52447.1"/>
    <property type="molecule type" value="Genomic_DNA"/>
</dbReference>
<evidence type="ECO:0000313" key="1">
    <source>
        <dbReference type="EMBL" id="SMC52447.1"/>
    </source>
</evidence>
<dbReference type="STRING" id="151894.SAMN04488524_1012"/>
<keyword evidence="2" id="KW-1185">Reference proteome</keyword>
<protein>
    <submittedName>
        <fullName evidence="1">Uncharacterized protein</fullName>
    </submittedName>
</protein>
<gene>
    <name evidence="1" type="ORF">SAMN04488524_1012</name>
</gene>
<proteinExistence type="predicted"/>
<accession>A0A1W1ZVL1</accession>
<dbReference type="Proteomes" id="UP000192756">
    <property type="component" value="Unassembled WGS sequence"/>
</dbReference>
<sequence>MLSYSFCMAFSQQHKHNLKVQKLEVITDKNFTNGIHLLGTNSANASPISQLYPFGKTGAEPSWTLAQWGSNFNLIDVKPKVVSGKTSYENLGKRISFEAKDKTVLVSMEINGSNEYPSPRKDNQDWPHLLLAQEVKSKVRLNEIQNLLYNIDALLMYDENKMGSTLNPKLHTSQVSFYLAVQNINEKSASYGDFFWFGLPLYDYRYRDIKEYAEQDLGKADATKKFILNVAAKDLFTGSLQDKQWVIIKKDIYPLLLDAFKKAQERGFLKGTQLSDLGIGSMNFGWEVPGTFDCGIQFKNLSLTAILK</sequence>
<dbReference type="AlphaFoldDB" id="A0A1W1ZVL1"/>
<organism evidence="1 2">
    <name type="scientific">Pedobacter africanus</name>
    <dbReference type="NCBI Taxonomy" id="151894"/>
    <lineage>
        <taxon>Bacteria</taxon>
        <taxon>Pseudomonadati</taxon>
        <taxon>Bacteroidota</taxon>
        <taxon>Sphingobacteriia</taxon>
        <taxon>Sphingobacteriales</taxon>
        <taxon>Sphingobacteriaceae</taxon>
        <taxon>Pedobacter</taxon>
    </lineage>
</organism>
<name>A0A1W1ZVL1_9SPHI</name>
<evidence type="ECO:0000313" key="2">
    <source>
        <dbReference type="Proteomes" id="UP000192756"/>
    </source>
</evidence>